<evidence type="ECO:0000256" key="7">
    <source>
        <dbReference type="PIRSR" id="PIRSR623612-1"/>
    </source>
</evidence>
<name>A0A4Q7ZLQ4_9ACTN</name>
<keyword evidence="6 8" id="KW-0482">Metalloprotease</keyword>
<sequence>MMRNRVQCIVPPHVLEAIEANGTPEQRAWAAATLSVDATVRADRAEAPTAPPHPAADLTAHRRVYDAGNTTSLPGTLVRGEGDPASADVSVNEVYDGFSTTLDLYNQVYSRNSIDDAGLDLIGTVHYSTDFNNAMWDGGQAIFGDGDGDIFNRFTIAVDVIGHELTHGVTQYTAALAYRNQSGALNESMSDVFGSLVKQYHAFPRQTAEQADWLIGAGLWAPRIRGAALRSMKAPGTAYEDPLVGKDPQPATMDGYVTTRQDNGGVHINSGIPNHAFYLAALNFGGYAWEKAGRVWYSALTDRSLSSNAGFLDFARLTVQKAEALFGSGGRQRIHDAWARVGIST</sequence>
<dbReference type="PRINTS" id="PR00730">
    <property type="entry name" value="THERMOLYSIN"/>
</dbReference>
<dbReference type="GO" id="GO:0006508">
    <property type="term" value="P:proteolysis"/>
    <property type="evidence" value="ECO:0007669"/>
    <property type="project" value="UniProtKB-KW"/>
</dbReference>
<dbReference type="Pfam" id="PF01447">
    <property type="entry name" value="Peptidase_M4"/>
    <property type="match status" value="1"/>
</dbReference>
<keyword evidence="12" id="KW-1185">Reference proteome</keyword>
<keyword evidence="3" id="KW-0479">Metal-binding</keyword>
<reference evidence="11 12" key="1">
    <citation type="submission" date="2019-02" db="EMBL/GenBank/DDBJ databases">
        <title>Sequencing the genomes of 1000 actinobacteria strains.</title>
        <authorList>
            <person name="Klenk H.-P."/>
        </authorList>
    </citation>
    <scope>NUCLEOTIDE SEQUENCE [LARGE SCALE GENOMIC DNA]</scope>
    <source>
        <strain evidence="11 12">DSM 45162</strain>
    </source>
</reference>
<gene>
    <name evidence="11" type="ORF">EV385_3734</name>
</gene>
<evidence type="ECO:0000256" key="2">
    <source>
        <dbReference type="ARBA" id="ARBA00022670"/>
    </source>
</evidence>
<keyword evidence="8" id="KW-0964">Secreted</keyword>
<dbReference type="InterPro" id="IPR013856">
    <property type="entry name" value="Peptidase_M4_domain"/>
</dbReference>
<dbReference type="GO" id="GO:0005576">
    <property type="term" value="C:extracellular region"/>
    <property type="evidence" value="ECO:0007669"/>
    <property type="project" value="UniProtKB-SubCell"/>
</dbReference>
<dbReference type="GO" id="GO:0046872">
    <property type="term" value="F:metal ion binding"/>
    <property type="evidence" value="ECO:0007669"/>
    <property type="project" value="UniProtKB-UniRule"/>
</dbReference>
<dbReference type="CDD" id="cd09597">
    <property type="entry name" value="M4_TLP"/>
    <property type="match status" value="1"/>
</dbReference>
<dbReference type="InterPro" id="IPR001570">
    <property type="entry name" value="Peptidase_M4_C_domain"/>
</dbReference>
<comment type="similarity">
    <text evidence="1 8">Belongs to the peptidase M4 family.</text>
</comment>
<evidence type="ECO:0000313" key="12">
    <source>
        <dbReference type="Proteomes" id="UP000292564"/>
    </source>
</evidence>
<dbReference type="AlphaFoldDB" id="A0A4Q7ZLQ4"/>
<dbReference type="OrthoDB" id="291295at2"/>
<proteinExistence type="inferred from homology"/>
<evidence type="ECO:0000256" key="6">
    <source>
        <dbReference type="ARBA" id="ARBA00023049"/>
    </source>
</evidence>
<comment type="function">
    <text evidence="8">Extracellular zinc metalloprotease.</text>
</comment>
<accession>A0A4Q7ZLQ4</accession>
<organism evidence="11 12">
    <name type="scientific">Krasilnikovia cinnamomea</name>
    <dbReference type="NCBI Taxonomy" id="349313"/>
    <lineage>
        <taxon>Bacteria</taxon>
        <taxon>Bacillati</taxon>
        <taxon>Actinomycetota</taxon>
        <taxon>Actinomycetes</taxon>
        <taxon>Micromonosporales</taxon>
        <taxon>Micromonosporaceae</taxon>
        <taxon>Krasilnikovia</taxon>
    </lineage>
</organism>
<feature type="domain" description="Peptidase M4" evidence="9">
    <location>
        <begin position="62"/>
        <end position="171"/>
    </location>
</feature>
<dbReference type="RefSeq" id="WP_130510598.1">
    <property type="nucleotide sequence ID" value="NZ_SHKY01000001.1"/>
</dbReference>
<protein>
    <recommendedName>
        <fullName evidence="8">Neutral metalloproteinase</fullName>
        <ecNumber evidence="8">3.4.24.-</ecNumber>
    </recommendedName>
</protein>
<dbReference type="Gene3D" id="1.10.390.10">
    <property type="entry name" value="Neutral Protease Domain 2"/>
    <property type="match status" value="1"/>
</dbReference>
<evidence type="ECO:0000256" key="5">
    <source>
        <dbReference type="ARBA" id="ARBA00022833"/>
    </source>
</evidence>
<feature type="active site" evidence="7">
    <location>
        <position position="164"/>
    </location>
</feature>
<dbReference type="EC" id="3.4.24.-" evidence="8"/>
<dbReference type="EMBL" id="SHKY01000001">
    <property type="protein sequence ID" value="RZU51898.1"/>
    <property type="molecule type" value="Genomic_DNA"/>
</dbReference>
<evidence type="ECO:0000259" key="9">
    <source>
        <dbReference type="Pfam" id="PF01447"/>
    </source>
</evidence>
<keyword evidence="4 8" id="KW-0378">Hydrolase</keyword>
<keyword evidence="5 8" id="KW-0862">Zinc</keyword>
<evidence type="ECO:0000256" key="8">
    <source>
        <dbReference type="RuleBase" id="RU366073"/>
    </source>
</evidence>
<evidence type="ECO:0000256" key="3">
    <source>
        <dbReference type="ARBA" id="ARBA00022723"/>
    </source>
</evidence>
<dbReference type="SUPFAM" id="SSF55486">
    <property type="entry name" value="Metalloproteases ('zincins'), catalytic domain"/>
    <property type="match status" value="1"/>
</dbReference>
<evidence type="ECO:0000256" key="1">
    <source>
        <dbReference type="ARBA" id="ARBA00009388"/>
    </source>
</evidence>
<dbReference type="GO" id="GO:0004222">
    <property type="term" value="F:metalloendopeptidase activity"/>
    <property type="evidence" value="ECO:0007669"/>
    <property type="project" value="UniProtKB-UniRule"/>
</dbReference>
<comment type="cofactor">
    <cofactor evidence="8">
        <name>Zn(2+)</name>
        <dbReference type="ChEBI" id="CHEBI:29105"/>
    </cofactor>
</comment>
<comment type="caution">
    <text evidence="11">The sequence shown here is derived from an EMBL/GenBank/DDBJ whole genome shotgun (WGS) entry which is preliminary data.</text>
</comment>
<feature type="active site" description="Proton donor" evidence="7">
    <location>
        <position position="267"/>
    </location>
</feature>
<keyword evidence="2 8" id="KW-0645">Protease</keyword>
<feature type="domain" description="Peptidase M4 C-terminal" evidence="10">
    <location>
        <begin position="174"/>
        <end position="343"/>
    </location>
</feature>
<dbReference type="Gene3D" id="3.10.170.10">
    <property type="match status" value="1"/>
</dbReference>
<evidence type="ECO:0000256" key="4">
    <source>
        <dbReference type="ARBA" id="ARBA00022801"/>
    </source>
</evidence>
<dbReference type="Pfam" id="PF02868">
    <property type="entry name" value="Peptidase_M4_C"/>
    <property type="match status" value="1"/>
</dbReference>
<dbReference type="PANTHER" id="PTHR43579:SF1">
    <property type="entry name" value="NEUTRAL METALLOPROTEINASE"/>
    <property type="match status" value="1"/>
</dbReference>
<dbReference type="Proteomes" id="UP000292564">
    <property type="component" value="Unassembled WGS sequence"/>
</dbReference>
<dbReference type="InterPro" id="IPR052759">
    <property type="entry name" value="Metalloprotease_M4"/>
</dbReference>
<dbReference type="InterPro" id="IPR027268">
    <property type="entry name" value="Peptidase_M4/M1_CTD_sf"/>
</dbReference>
<evidence type="ECO:0000313" key="11">
    <source>
        <dbReference type="EMBL" id="RZU51898.1"/>
    </source>
</evidence>
<dbReference type="InterPro" id="IPR023612">
    <property type="entry name" value="Peptidase_M4"/>
</dbReference>
<dbReference type="PANTHER" id="PTHR43579">
    <property type="match status" value="1"/>
</dbReference>
<evidence type="ECO:0000259" key="10">
    <source>
        <dbReference type="Pfam" id="PF02868"/>
    </source>
</evidence>
<comment type="subcellular location">
    <subcellularLocation>
        <location evidence="8">Secreted</location>
    </subcellularLocation>
</comment>